<dbReference type="RefSeq" id="WP_073236305.1">
    <property type="nucleotide sequence ID" value="NZ_FQUQ01000006.1"/>
</dbReference>
<dbReference type="SUPFAM" id="SSF46689">
    <property type="entry name" value="Homeodomain-like"/>
    <property type="match status" value="1"/>
</dbReference>
<keyword evidence="3" id="KW-0804">Transcription</keyword>
<dbReference type="InterPro" id="IPR011075">
    <property type="entry name" value="TetR_C"/>
</dbReference>
<dbReference type="PANTHER" id="PTHR47506">
    <property type="entry name" value="TRANSCRIPTIONAL REGULATORY PROTEIN"/>
    <property type="match status" value="1"/>
</dbReference>
<evidence type="ECO:0000313" key="6">
    <source>
        <dbReference type="EMBL" id="SHG60153.1"/>
    </source>
</evidence>
<evidence type="ECO:0000313" key="7">
    <source>
        <dbReference type="Proteomes" id="UP000184287"/>
    </source>
</evidence>
<dbReference type="GO" id="GO:0003677">
    <property type="term" value="F:DNA binding"/>
    <property type="evidence" value="ECO:0007669"/>
    <property type="project" value="UniProtKB-KW"/>
</dbReference>
<sequence length="194" mass="21538">MSGRPKIFEEEVVIAKAAELFWRKGFEAASTEELLAAMGIGKGSFYLAFKGGKSELFEKVIEGVSRKELHLLNHTLATSQNKVETLKDLFRSIGLAPKERNQKGCFFGQTIAEFSSTDLPFTDLAARHLLQLEKIFYEVISEAQQDGMLSTKEAPALLAAHLITIWNGLGISRRIAPQPNSLSTLIEMQLKVLQ</sequence>
<protein>
    <submittedName>
        <fullName evidence="6">Transcriptional regulator, TetR family</fullName>
    </submittedName>
</protein>
<keyword evidence="1" id="KW-0805">Transcription regulation</keyword>
<dbReference type="Proteomes" id="UP000184287">
    <property type="component" value="Unassembled WGS sequence"/>
</dbReference>
<organism evidence="6 7">
    <name type="scientific">Pedobacter caeni</name>
    <dbReference type="NCBI Taxonomy" id="288992"/>
    <lineage>
        <taxon>Bacteria</taxon>
        <taxon>Pseudomonadati</taxon>
        <taxon>Bacteroidota</taxon>
        <taxon>Sphingobacteriia</taxon>
        <taxon>Sphingobacteriales</taxon>
        <taxon>Sphingobacteriaceae</taxon>
        <taxon>Pedobacter</taxon>
    </lineage>
</organism>
<keyword evidence="7" id="KW-1185">Reference proteome</keyword>
<proteinExistence type="predicted"/>
<dbReference type="AlphaFoldDB" id="A0A1M5L6W0"/>
<dbReference type="InterPro" id="IPR009057">
    <property type="entry name" value="Homeodomain-like_sf"/>
</dbReference>
<gene>
    <name evidence="6" type="ORF">SAMN04488522_106218</name>
</gene>
<dbReference type="InterPro" id="IPR036271">
    <property type="entry name" value="Tet_transcr_reg_TetR-rel_C_sf"/>
</dbReference>
<evidence type="ECO:0000259" key="4">
    <source>
        <dbReference type="Pfam" id="PF00440"/>
    </source>
</evidence>
<feature type="domain" description="Tetracyclin repressor-like C-terminal" evidence="5">
    <location>
        <begin position="99"/>
        <end position="182"/>
    </location>
</feature>
<evidence type="ECO:0000256" key="2">
    <source>
        <dbReference type="ARBA" id="ARBA00023125"/>
    </source>
</evidence>
<evidence type="ECO:0000256" key="1">
    <source>
        <dbReference type="ARBA" id="ARBA00023015"/>
    </source>
</evidence>
<evidence type="ECO:0000256" key="3">
    <source>
        <dbReference type="ARBA" id="ARBA00023163"/>
    </source>
</evidence>
<name>A0A1M5L6W0_9SPHI</name>
<dbReference type="Pfam" id="PF00440">
    <property type="entry name" value="TetR_N"/>
    <property type="match status" value="1"/>
</dbReference>
<dbReference type="SUPFAM" id="SSF48498">
    <property type="entry name" value="Tetracyclin repressor-like, C-terminal domain"/>
    <property type="match status" value="1"/>
</dbReference>
<dbReference type="Pfam" id="PF16925">
    <property type="entry name" value="TetR_C_13"/>
    <property type="match status" value="1"/>
</dbReference>
<dbReference type="STRING" id="288992.SAMN04488522_106218"/>
<keyword evidence="2" id="KW-0238">DNA-binding</keyword>
<feature type="domain" description="HTH tetR-type" evidence="4">
    <location>
        <begin position="14"/>
        <end position="59"/>
    </location>
</feature>
<evidence type="ECO:0000259" key="5">
    <source>
        <dbReference type="Pfam" id="PF16925"/>
    </source>
</evidence>
<accession>A0A1M5L6W0</accession>
<dbReference type="PANTHER" id="PTHR47506:SF1">
    <property type="entry name" value="HTH-TYPE TRANSCRIPTIONAL REGULATOR YJDC"/>
    <property type="match status" value="1"/>
</dbReference>
<dbReference type="InterPro" id="IPR001647">
    <property type="entry name" value="HTH_TetR"/>
</dbReference>
<dbReference type="OrthoDB" id="9795242at2"/>
<dbReference type="Gene3D" id="1.10.357.10">
    <property type="entry name" value="Tetracycline Repressor, domain 2"/>
    <property type="match status" value="1"/>
</dbReference>
<reference evidence="7" key="1">
    <citation type="submission" date="2016-11" db="EMBL/GenBank/DDBJ databases">
        <authorList>
            <person name="Varghese N."/>
            <person name="Submissions S."/>
        </authorList>
    </citation>
    <scope>NUCLEOTIDE SEQUENCE [LARGE SCALE GENOMIC DNA]</scope>
    <source>
        <strain evidence="7">DSM 16990</strain>
    </source>
</reference>
<dbReference type="EMBL" id="FQUQ01000006">
    <property type="protein sequence ID" value="SHG60153.1"/>
    <property type="molecule type" value="Genomic_DNA"/>
</dbReference>